<gene>
    <name evidence="2" type="ORF">UFOPK3773_01618</name>
</gene>
<dbReference type="AlphaFoldDB" id="A0A6J7KEZ6"/>
<evidence type="ECO:0000256" key="1">
    <source>
        <dbReference type="SAM" id="Phobius"/>
    </source>
</evidence>
<feature type="transmembrane region" description="Helical" evidence="1">
    <location>
        <begin position="207"/>
        <end position="226"/>
    </location>
</feature>
<evidence type="ECO:0000313" key="2">
    <source>
        <dbReference type="EMBL" id="CAB4954808.1"/>
    </source>
</evidence>
<proteinExistence type="predicted"/>
<organism evidence="2">
    <name type="scientific">freshwater metagenome</name>
    <dbReference type="NCBI Taxonomy" id="449393"/>
    <lineage>
        <taxon>unclassified sequences</taxon>
        <taxon>metagenomes</taxon>
        <taxon>ecological metagenomes</taxon>
    </lineage>
</organism>
<reference evidence="2" key="1">
    <citation type="submission" date="2020-05" db="EMBL/GenBank/DDBJ databases">
        <authorList>
            <person name="Chiriac C."/>
            <person name="Salcher M."/>
            <person name="Ghai R."/>
            <person name="Kavagutti S V."/>
        </authorList>
    </citation>
    <scope>NUCLEOTIDE SEQUENCE</scope>
</reference>
<accession>A0A6J7KEZ6</accession>
<keyword evidence="1" id="KW-0812">Transmembrane</keyword>
<protein>
    <submittedName>
        <fullName evidence="2">Unannotated protein</fullName>
    </submittedName>
</protein>
<keyword evidence="1" id="KW-1133">Transmembrane helix</keyword>
<dbReference type="NCBIfam" id="NF040672">
    <property type="entry name" value="SCO2322_fam"/>
    <property type="match status" value="1"/>
</dbReference>
<keyword evidence="1" id="KW-0472">Membrane</keyword>
<dbReference type="InterPro" id="IPR047703">
    <property type="entry name" value="SCO2322-like"/>
</dbReference>
<sequence length="234" mass="23926">MTTTRTTRTMALALLLTLLTALLAMGAAAPAQAETYYRYWTEWVGTNGTWNFATVSPDASIPADGAVSGWRFEIAGESGSARTPRIAPDFAAICGSTAAVAGSKRVALVIDYGVPADAPEGSTPPEPEVGCTVTPVNSNSLQVLATAGSQRLDKTLLCAIDGYPATGCGDVVPGATPPPTSEPTLPVPVAAASASATSTTDTTSTSFPIVPLVIALIVLVLALLAFRMSRKSRG</sequence>
<name>A0A6J7KEZ6_9ZZZZ</name>
<dbReference type="EMBL" id="CAFBNF010000206">
    <property type="protein sequence ID" value="CAB4954808.1"/>
    <property type="molecule type" value="Genomic_DNA"/>
</dbReference>